<evidence type="ECO:0000313" key="2">
    <source>
        <dbReference type="EMBL" id="CAG6513487.1"/>
    </source>
</evidence>
<protein>
    <submittedName>
        <fullName evidence="2">(northern house mosquito) hypothetical protein</fullName>
    </submittedName>
</protein>
<dbReference type="EMBL" id="HBUE01273109">
    <property type="protein sequence ID" value="CAG6564957.1"/>
    <property type="molecule type" value="Transcribed_RNA"/>
</dbReference>
<dbReference type="AlphaFoldDB" id="A0A8D8DP33"/>
<feature type="region of interest" description="Disordered" evidence="1">
    <location>
        <begin position="100"/>
        <end position="125"/>
    </location>
</feature>
<reference evidence="2" key="1">
    <citation type="submission" date="2021-05" db="EMBL/GenBank/DDBJ databases">
        <authorList>
            <person name="Alioto T."/>
            <person name="Alioto T."/>
            <person name="Gomez Garrido J."/>
        </authorList>
    </citation>
    <scope>NUCLEOTIDE SEQUENCE</scope>
</reference>
<name>A0A8D8DP33_CULPI</name>
<dbReference type="Gene3D" id="3.40.50.300">
    <property type="entry name" value="P-loop containing nucleotide triphosphate hydrolases"/>
    <property type="match status" value="1"/>
</dbReference>
<dbReference type="EMBL" id="HBUE01167779">
    <property type="protein sequence ID" value="CAG6513487.1"/>
    <property type="molecule type" value="Transcribed_RNA"/>
</dbReference>
<evidence type="ECO:0000256" key="1">
    <source>
        <dbReference type="SAM" id="MobiDB-lite"/>
    </source>
</evidence>
<organism evidence="2">
    <name type="scientific">Culex pipiens</name>
    <name type="common">House mosquito</name>
    <dbReference type="NCBI Taxonomy" id="7175"/>
    <lineage>
        <taxon>Eukaryota</taxon>
        <taxon>Metazoa</taxon>
        <taxon>Ecdysozoa</taxon>
        <taxon>Arthropoda</taxon>
        <taxon>Hexapoda</taxon>
        <taxon>Insecta</taxon>
        <taxon>Pterygota</taxon>
        <taxon>Neoptera</taxon>
        <taxon>Endopterygota</taxon>
        <taxon>Diptera</taxon>
        <taxon>Nematocera</taxon>
        <taxon>Culicoidea</taxon>
        <taxon>Culicidae</taxon>
        <taxon>Culicinae</taxon>
        <taxon>Culicini</taxon>
        <taxon>Culex</taxon>
        <taxon>Culex</taxon>
    </lineage>
</organism>
<accession>A0A8D8DP33</accession>
<sequence length="165" mass="17768">MAQPVLATCGLNEATIPPLTLIKQDSGVDGSFLIAAILGHRLKTSKDHQVLLIATQHNYTHYSSACLKLTYNLGPSRDSGQLQTLDIGAELFQNFPEEADGFRGSNRHRAKSSQSSGRNQVEHGRPVRCAGCKLGRSGRDGTAAGAVDVGQLSRSRWEVDRQPGT</sequence>
<dbReference type="InterPro" id="IPR027417">
    <property type="entry name" value="P-loop_NTPase"/>
</dbReference>
<proteinExistence type="predicted"/>